<dbReference type="Gene3D" id="2.60.110.10">
    <property type="entry name" value="Thaumatin"/>
    <property type="match status" value="1"/>
</dbReference>
<accession>A0ABM1Q7D9</accession>
<name>A0ABM1Q7D9_CAMSA</name>
<sequence>MCDNTLKIRINSLVIFLPVFELRLKLTDVTTTWFSISGGQGCPNFSRRSGTGDNRLERSGNGTNERTIDKSILAFSDRVRWVHREIITGGEHDRRSNDGAIKITGQVIAIKQGVDLKTPHEVVDGGEFGDAGHVDGDESLVVGDIDGFSNRRRRGVVRGRHGGIAASAAVFTLQNNCPYTVWPGTLASKGITLGDGGFELTQGASKQLTAPDGWSGRFWARTGCNFDGSGNGKCDTGDCTGGLKCTGTGFPPVTLAEFTLVGDAGQDFYDVSLVDGYNVKLGIKPSTDCKYAACASDLNADCPDELKVTGQQNNVVACKSACTAFTKEEYCCTGAHDKAETCPPTNYSMIFKKACPDAYSYAYDDVTSLFTCTGADYTITFCP</sequence>
<evidence type="ECO:0000313" key="2">
    <source>
        <dbReference type="Proteomes" id="UP000694864"/>
    </source>
</evidence>
<reference evidence="3" key="2">
    <citation type="submission" date="2025-08" db="UniProtKB">
        <authorList>
            <consortium name="RefSeq"/>
        </authorList>
    </citation>
    <scope>IDENTIFICATION</scope>
    <source>
        <tissue evidence="3">Leaf</tissue>
    </source>
</reference>
<dbReference type="SUPFAM" id="SSF49870">
    <property type="entry name" value="Osmotin, thaumatin-like protein"/>
    <property type="match status" value="1"/>
</dbReference>
<dbReference type="PANTHER" id="PTHR31048">
    <property type="entry name" value="OS03G0233200 PROTEIN"/>
    <property type="match status" value="1"/>
</dbReference>
<dbReference type="Pfam" id="PF00314">
    <property type="entry name" value="Thaumatin"/>
    <property type="match status" value="1"/>
</dbReference>
<dbReference type="GeneID" id="104702237"/>
<proteinExistence type="predicted"/>
<reference evidence="2" key="1">
    <citation type="journal article" date="2014" name="Nat. Commun.">
        <title>The emerging biofuel crop Camelina sativa retains a highly undifferentiated hexaploid genome structure.</title>
        <authorList>
            <person name="Kagale S."/>
            <person name="Koh C."/>
            <person name="Nixon J."/>
            <person name="Bollina V."/>
            <person name="Clarke W.E."/>
            <person name="Tuteja R."/>
            <person name="Spillane C."/>
            <person name="Robinson S.J."/>
            <person name="Links M.G."/>
            <person name="Clarke C."/>
            <person name="Higgins E.E."/>
            <person name="Huebert T."/>
            <person name="Sharpe A.G."/>
            <person name="Parkin I.A."/>
        </authorList>
    </citation>
    <scope>NUCLEOTIDE SEQUENCE [LARGE SCALE GENOMIC DNA]</scope>
    <source>
        <strain evidence="2">cv. DH55</strain>
    </source>
</reference>
<feature type="region of interest" description="Disordered" evidence="1">
    <location>
        <begin position="44"/>
        <end position="64"/>
    </location>
</feature>
<dbReference type="InterPro" id="IPR037176">
    <property type="entry name" value="Osmotin/thaumatin-like_sf"/>
</dbReference>
<dbReference type="PRINTS" id="PR00347">
    <property type="entry name" value="THAUMATIN"/>
</dbReference>
<dbReference type="RefSeq" id="XP_019082677.1">
    <property type="nucleotide sequence ID" value="XM_019227132.1"/>
</dbReference>
<organism evidence="2 3">
    <name type="scientific">Camelina sativa</name>
    <name type="common">False flax</name>
    <name type="synonym">Myagrum sativum</name>
    <dbReference type="NCBI Taxonomy" id="90675"/>
    <lineage>
        <taxon>Eukaryota</taxon>
        <taxon>Viridiplantae</taxon>
        <taxon>Streptophyta</taxon>
        <taxon>Embryophyta</taxon>
        <taxon>Tracheophyta</taxon>
        <taxon>Spermatophyta</taxon>
        <taxon>Magnoliopsida</taxon>
        <taxon>eudicotyledons</taxon>
        <taxon>Gunneridae</taxon>
        <taxon>Pentapetalae</taxon>
        <taxon>rosids</taxon>
        <taxon>malvids</taxon>
        <taxon>Brassicales</taxon>
        <taxon>Brassicaceae</taxon>
        <taxon>Camelineae</taxon>
        <taxon>Camelina</taxon>
    </lineage>
</organism>
<evidence type="ECO:0000313" key="3">
    <source>
        <dbReference type="RefSeq" id="XP_019082677.1"/>
    </source>
</evidence>
<dbReference type="SMART" id="SM00205">
    <property type="entry name" value="THN"/>
    <property type="match status" value="1"/>
</dbReference>
<gene>
    <name evidence="3" type="primary">LOC104702237</name>
</gene>
<evidence type="ECO:0000256" key="1">
    <source>
        <dbReference type="SAM" id="MobiDB-lite"/>
    </source>
</evidence>
<dbReference type="InterPro" id="IPR017949">
    <property type="entry name" value="Thaumatin_CS"/>
</dbReference>
<dbReference type="PROSITE" id="PS51367">
    <property type="entry name" value="THAUMATIN_2"/>
    <property type="match status" value="1"/>
</dbReference>
<keyword evidence="2" id="KW-1185">Reference proteome</keyword>
<dbReference type="CDD" id="cd09218">
    <property type="entry name" value="TLP-PA"/>
    <property type="match status" value="1"/>
</dbReference>
<dbReference type="Proteomes" id="UP000694864">
    <property type="component" value="Chromosome 7"/>
</dbReference>
<protein>
    <submittedName>
        <fullName evidence="3">Pathogenesis-related protein 5-like</fullName>
    </submittedName>
</protein>
<dbReference type="PROSITE" id="PS00316">
    <property type="entry name" value="THAUMATIN_1"/>
    <property type="match status" value="1"/>
</dbReference>
<dbReference type="InterPro" id="IPR001938">
    <property type="entry name" value="Thaumatin"/>
</dbReference>